<evidence type="ECO:0000256" key="3">
    <source>
        <dbReference type="ARBA" id="ARBA00023163"/>
    </source>
</evidence>
<organism evidence="6 7">
    <name type="scientific">Rubrobacter marinus</name>
    <dbReference type="NCBI Taxonomy" id="2653852"/>
    <lineage>
        <taxon>Bacteria</taxon>
        <taxon>Bacillati</taxon>
        <taxon>Actinomycetota</taxon>
        <taxon>Rubrobacteria</taxon>
        <taxon>Rubrobacterales</taxon>
        <taxon>Rubrobacteraceae</taxon>
        <taxon>Rubrobacter</taxon>
    </lineage>
</organism>
<feature type="region of interest" description="Disordered" evidence="4">
    <location>
        <begin position="78"/>
        <end position="102"/>
    </location>
</feature>
<dbReference type="EMBL" id="CP045121">
    <property type="protein sequence ID" value="QIN79321.1"/>
    <property type="molecule type" value="Genomic_DNA"/>
</dbReference>
<evidence type="ECO:0000259" key="5">
    <source>
        <dbReference type="Pfam" id="PF07729"/>
    </source>
</evidence>
<evidence type="ECO:0000256" key="4">
    <source>
        <dbReference type="SAM" id="MobiDB-lite"/>
    </source>
</evidence>
<dbReference type="Proteomes" id="UP000502706">
    <property type="component" value="Chromosome"/>
</dbReference>
<dbReference type="RefSeq" id="WP_166396985.1">
    <property type="nucleotide sequence ID" value="NZ_CP045121.1"/>
</dbReference>
<feature type="region of interest" description="Disordered" evidence="4">
    <location>
        <begin position="1"/>
        <end position="28"/>
    </location>
</feature>
<reference evidence="6 7" key="1">
    <citation type="submission" date="2019-10" db="EMBL/GenBank/DDBJ databases">
        <title>Rubrobacter sp nov SCSIO 52915 isolated from a deep-sea sediment in the South China Sea.</title>
        <authorList>
            <person name="Chen R.W."/>
        </authorList>
    </citation>
    <scope>NUCLEOTIDE SEQUENCE [LARGE SCALE GENOMIC DNA]</scope>
    <source>
        <strain evidence="6 7">SCSIO 52915</strain>
    </source>
</reference>
<name>A0A6G8PYN3_9ACTN</name>
<evidence type="ECO:0000313" key="6">
    <source>
        <dbReference type="EMBL" id="QIN79321.1"/>
    </source>
</evidence>
<gene>
    <name evidence="6" type="ORF">GBA65_13275</name>
</gene>
<dbReference type="AlphaFoldDB" id="A0A6G8PYN3"/>
<evidence type="ECO:0000313" key="7">
    <source>
        <dbReference type="Proteomes" id="UP000502706"/>
    </source>
</evidence>
<dbReference type="InterPro" id="IPR011711">
    <property type="entry name" value="GntR_C"/>
</dbReference>
<keyword evidence="3" id="KW-0804">Transcription</keyword>
<feature type="domain" description="GntR C-terminal" evidence="5">
    <location>
        <begin position="1"/>
        <end position="84"/>
    </location>
</feature>
<dbReference type="Pfam" id="PF07729">
    <property type="entry name" value="FCD"/>
    <property type="match status" value="1"/>
</dbReference>
<dbReference type="KEGG" id="rmar:GBA65_13275"/>
<keyword evidence="2" id="KW-0238">DNA-binding</keyword>
<accession>A0A6G8PYN3</accession>
<dbReference type="SUPFAM" id="SSF48008">
    <property type="entry name" value="GntR ligand-binding domain-like"/>
    <property type="match status" value="1"/>
</dbReference>
<evidence type="ECO:0000256" key="1">
    <source>
        <dbReference type="ARBA" id="ARBA00023015"/>
    </source>
</evidence>
<dbReference type="InterPro" id="IPR008920">
    <property type="entry name" value="TF_FadR/GntR_C"/>
</dbReference>
<keyword evidence="1" id="KW-0805">Transcription regulation</keyword>
<protein>
    <submittedName>
        <fullName evidence="6">FCD domain-containing protein</fullName>
    </submittedName>
</protein>
<dbReference type="GO" id="GO:0003677">
    <property type="term" value="F:DNA binding"/>
    <property type="evidence" value="ECO:0007669"/>
    <property type="project" value="UniProtKB-KW"/>
</dbReference>
<sequence length="102" mass="10534">MREAIEVPAAGMAALPHTPEAPGAMKETMGLDGLKDSHSLVADVSFHRAVAAASGNRLLSVFIDSVYLAAGRLYSEAIPGRGPGETSAGTEQEGAQESDRPN</sequence>
<evidence type="ECO:0000256" key="2">
    <source>
        <dbReference type="ARBA" id="ARBA00023125"/>
    </source>
</evidence>
<dbReference type="Gene3D" id="1.20.120.530">
    <property type="entry name" value="GntR ligand-binding domain-like"/>
    <property type="match status" value="1"/>
</dbReference>
<keyword evidence="7" id="KW-1185">Reference proteome</keyword>
<proteinExistence type="predicted"/>